<accession>A0ABX1IY57</accession>
<gene>
    <name evidence="2" type="ORF">HFP15_06065</name>
</gene>
<dbReference type="Pfam" id="PF10006">
    <property type="entry name" value="DUF2249"/>
    <property type="match status" value="1"/>
</dbReference>
<organism evidence="2 3">
    <name type="scientific">Amycolatopsis acididurans</name>
    <dbReference type="NCBI Taxonomy" id="2724524"/>
    <lineage>
        <taxon>Bacteria</taxon>
        <taxon>Bacillati</taxon>
        <taxon>Actinomycetota</taxon>
        <taxon>Actinomycetes</taxon>
        <taxon>Pseudonocardiales</taxon>
        <taxon>Pseudonocardiaceae</taxon>
        <taxon>Amycolatopsis</taxon>
    </lineage>
</organism>
<dbReference type="RefSeq" id="WP_168512265.1">
    <property type="nucleotide sequence ID" value="NZ_JAAXLS010000002.1"/>
</dbReference>
<name>A0ABX1IY57_9PSEU</name>
<dbReference type="InterPro" id="IPR018720">
    <property type="entry name" value="DUF2249"/>
</dbReference>
<proteinExistence type="predicted"/>
<protein>
    <submittedName>
        <fullName evidence="2">DUF2249 domain-containing protein</fullName>
    </submittedName>
</protein>
<comment type="caution">
    <text evidence="2">The sequence shown here is derived from an EMBL/GenBank/DDBJ whole genome shotgun (WGS) entry which is preliminary data.</text>
</comment>
<sequence>MNSASDVYISGTSTDPAVRASIALRGDADRLLLAYQAKAALVTDLALEGDVRQEAHTGLVDFAASRVRPYFAATDRVLYATAAGAPATRLLIRALRRLRDAAHQHLAELAAADNADQAIAPARALGAVLAAVVDLDRNTLLPALAELPGADLPGLAEDLNTLLSGDEPATPDVLDVRPIPHGQRHPRIFRRYARLDPGESFVLVNNHDPKPLRREFSATHPDEFTWEYLESGPEQWHIRIGRSPMPASTPA</sequence>
<feature type="domain" description="DUF2249" evidence="1">
    <location>
        <begin position="173"/>
        <end position="242"/>
    </location>
</feature>
<evidence type="ECO:0000259" key="1">
    <source>
        <dbReference type="Pfam" id="PF10006"/>
    </source>
</evidence>
<dbReference type="Proteomes" id="UP000715441">
    <property type="component" value="Unassembled WGS sequence"/>
</dbReference>
<evidence type="ECO:0000313" key="2">
    <source>
        <dbReference type="EMBL" id="NKQ52440.1"/>
    </source>
</evidence>
<keyword evidence="3" id="KW-1185">Reference proteome</keyword>
<evidence type="ECO:0000313" key="3">
    <source>
        <dbReference type="Proteomes" id="UP000715441"/>
    </source>
</evidence>
<dbReference type="EMBL" id="JAAXLS010000002">
    <property type="protein sequence ID" value="NKQ52440.1"/>
    <property type="molecule type" value="Genomic_DNA"/>
</dbReference>
<reference evidence="2 3" key="1">
    <citation type="submission" date="2020-04" db="EMBL/GenBank/DDBJ databases">
        <title>Novel species.</title>
        <authorList>
            <person name="Teo W.F.A."/>
            <person name="Lipun K."/>
            <person name="Srisuk N."/>
            <person name="Duangmal K."/>
        </authorList>
    </citation>
    <scope>NUCLEOTIDE SEQUENCE [LARGE SCALE GENOMIC DNA]</scope>
    <source>
        <strain evidence="2 3">K13G38</strain>
    </source>
</reference>